<dbReference type="Gene3D" id="2.170.140.10">
    <property type="entry name" value="Chitin binding domain"/>
    <property type="match status" value="1"/>
</dbReference>
<feature type="domain" description="Chitin-binding type-2" evidence="2">
    <location>
        <begin position="295"/>
        <end position="352"/>
    </location>
</feature>
<proteinExistence type="predicted"/>
<dbReference type="SUPFAM" id="SSF57625">
    <property type="entry name" value="Invertebrate chitin-binding proteins"/>
    <property type="match status" value="1"/>
</dbReference>
<dbReference type="Proteomes" id="UP001195483">
    <property type="component" value="Unassembled WGS sequence"/>
</dbReference>
<feature type="transmembrane region" description="Helical" evidence="1">
    <location>
        <begin position="20"/>
        <end position="42"/>
    </location>
</feature>
<dbReference type="InterPro" id="IPR036508">
    <property type="entry name" value="Chitin-bd_dom_sf"/>
</dbReference>
<name>A0AAE0W6D0_9BIVA</name>
<reference evidence="3" key="2">
    <citation type="journal article" date="2021" name="Genome Biol. Evol.">
        <title>Developing a high-quality reference genome for a parasitic bivalve with doubly uniparental inheritance (Bivalvia: Unionida).</title>
        <authorList>
            <person name="Smith C.H."/>
        </authorList>
    </citation>
    <scope>NUCLEOTIDE SEQUENCE</scope>
    <source>
        <strain evidence="3">CHS0354</strain>
        <tissue evidence="3">Mantle</tissue>
    </source>
</reference>
<accession>A0AAE0W6D0</accession>
<reference evidence="3" key="1">
    <citation type="journal article" date="2021" name="Genome Biol. Evol.">
        <title>A High-Quality Reference Genome for a Parasitic Bivalve with Doubly Uniparental Inheritance (Bivalvia: Unionida).</title>
        <authorList>
            <person name="Smith C.H."/>
        </authorList>
    </citation>
    <scope>NUCLEOTIDE SEQUENCE</scope>
    <source>
        <strain evidence="3">CHS0354</strain>
    </source>
</reference>
<dbReference type="PROSITE" id="PS50940">
    <property type="entry name" value="CHIT_BIND_II"/>
    <property type="match status" value="1"/>
</dbReference>
<evidence type="ECO:0000313" key="3">
    <source>
        <dbReference type="EMBL" id="KAK3601890.1"/>
    </source>
</evidence>
<protein>
    <recommendedName>
        <fullName evidence="2">Chitin-binding type-2 domain-containing protein</fullName>
    </recommendedName>
</protein>
<dbReference type="GO" id="GO:0005576">
    <property type="term" value="C:extracellular region"/>
    <property type="evidence" value="ECO:0007669"/>
    <property type="project" value="InterPro"/>
</dbReference>
<dbReference type="GO" id="GO:0008061">
    <property type="term" value="F:chitin binding"/>
    <property type="evidence" value="ECO:0007669"/>
    <property type="project" value="InterPro"/>
</dbReference>
<gene>
    <name evidence="3" type="ORF">CHS0354_041824</name>
</gene>
<evidence type="ECO:0000256" key="1">
    <source>
        <dbReference type="SAM" id="Phobius"/>
    </source>
</evidence>
<organism evidence="3 4">
    <name type="scientific">Potamilus streckersoni</name>
    <dbReference type="NCBI Taxonomy" id="2493646"/>
    <lineage>
        <taxon>Eukaryota</taxon>
        <taxon>Metazoa</taxon>
        <taxon>Spiralia</taxon>
        <taxon>Lophotrochozoa</taxon>
        <taxon>Mollusca</taxon>
        <taxon>Bivalvia</taxon>
        <taxon>Autobranchia</taxon>
        <taxon>Heteroconchia</taxon>
        <taxon>Palaeoheterodonta</taxon>
        <taxon>Unionida</taxon>
        <taxon>Unionoidea</taxon>
        <taxon>Unionidae</taxon>
        <taxon>Ambleminae</taxon>
        <taxon>Lampsilini</taxon>
        <taxon>Potamilus</taxon>
    </lineage>
</organism>
<keyword evidence="4" id="KW-1185">Reference proteome</keyword>
<keyword evidence="1" id="KW-1133">Transmembrane helix</keyword>
<reference evidence="3" key="3">
    <citation type="submission" date="2023-05" db="EMBL/GenBank/DDBJ databases">
        <authorList>
            <person name="Smith C.H."/>
        </authorList>
    </citation>
    <scope>NUCLEOTIDE SEQUENCE</scope>
    <source>
        <strain evidence="3">CHS0354</strain>
        <tissue evidence="3">Mantle</tissue>
    </source>
</reference>
<evidence type="ECO:0000259" key="2">
    <source>
        <dbReference type="PROSITE" id="PS50940"/>
    </source>
</evidence>
<dbReference type="InterPro" id="IPR002557">
    <property type="entry name" value="Chitin-bd_dom"/>
</dbReference>
<dbReference type="AlphaFoldDB" id="A0AAE0W6D0"/>
<sequence length="434" mass="47117">MSGLGGDRNQKASLCSKGRVLIASVVVVLCASGVGIAVYFAITATDEKPINWTTGRTNTEAVNVNLTEGRNNIFFELSQTAAYIGETNVSMTCIVSKYAGLKRVDILHKKDEAGTEQMIATISSNSSFTNKSRMTLVETKMDADSAVLGTAFASALACQDKGLYYCRASGELVTNQTLELNPLGKPHKPTLVLNKDMLEGKQMEKPFTCEGDVGYPAGKLVLASNSLNYFFPNITDINTTISNETCQIKQKISFYYAFSKSWQGKEIRCSAVNDNSLGPDEVPPFDSQTVHVLPADYCQTLPNGFYYHPYYCSYYIDCVNGSVNIKECPAAQCFGLNETIGCSICENAICAKDIVANVRSKSNTSEIIPLLDVKCSMYINCTDKMVHECPGKECFNISSTTCISGPPPPSCEAALLILSASNAFENSDQNLSEK</sequence>
<comment type="caution">
    <text evidence="3">The sequence shown here is derived from an EMBL/GenBank/DDBJ whole genome shotgun (WGS) entry which is preliminary data.</text>
</comment>
<keyword evidence="1" id="KW-0472">Membrane</keyword>
<dbReference type="EMBL" id="JAEAOA010002350">
    <property type="protein sequence ID" value="KAK3601890.1"/>
    <property type="molecule type" value="Genomic_DNA"/>
</dbReference>
<evidence type="ECO:0000313" key="4">
    <source>
        <dbReference type="Proteomes" id="UP001195483"/>
    </source>
</evidence>
<keyword evidence="1" id="KW-0812">Transmembrane</keyword>